<dbReference type="Gene3D" id="3.40.50.1000">
    <property type="entry name" value="HAD superfamily/HAD-like"/>
    <property type="match status" value="1"/>
</dbReference>
<dbReference type="InterPro" id="IPR023214">
    <property type="entry name" value="HAD_sf"/>
</dbReference>
<dbReference type="GO" id="GO:0009223">
    <property type="term" value="P:pyrimidine deoxyribonucleotide catabolic process"/>
    <property type="evidence" value="ECO:0007669"/>
    <property type="project" value="TreeGrafter"/>
</dbReference>
<dbReference type="InterPro" id="IPR010708">
    <property type="entry name" value="5'(3')-deoxyribonucleotidase"/>
</dbReference>
<name>A0A2H0R9S8_UNCKA</name>
<dbReference type="Gene3D" id="1.10.40.40">
    <property type="entry name" value="Deoxyribonucleotidase, domain 2"/>
    <property type="match status" value="1"/>
</dbReference>
<reference evidence="3 4" key="1">
    <citation type="submission" date="2017-09" db="EMBL/GenBank/DDBJ databases">
        <title>Depth-based differentiation of microbial function through sediment-hosted aquifers and enrichment of novel symbionts in the deep terrestrial subsurface.</title>
        <authorList>
            <person name="Probst A.J."/>
            <person name="Ladd B."/>
            <person name="Jarett J.K."/>
            <person name="Geller-Mcgrath D.E."/>
            <person name="Sieber C.M."/>
            <person name="Emerson J.B."/>
            <person name="Anantharaman K."/>
            <person name="Thomas B.C."/>
            <person name="Malmstrom R."/>
            <person name="Stieglmeier M."/>
            <person name="Klingl A."/>
            <person name="Woyke T."/>
            <person name="Ryan C.M."/>
            <person name="Banfield J.F."/>
        </authorList>
    </citation>
    <scope>NUCLEOTIDE SEQUENCE [LARGE SCALE GENOMIC DNA]</scope>
    <source>
        <strain evidence="3">CG10_big_fil_rev_8_21_14_0_10_32_10</strain>
    </source>
</reference>
<gene>
    <name evidence="3" type="ORF">COV24_03465</name>
</gene>
<dbReference type="Proteomes" id="UP000230214">
    <property type="component" value="Unassembled WGS sequence"/>
</dbReference>
<protein>
    <submittedName>
        <fullName evidence="3">Uncharacterized protein</fullName>
    </submittedName>
</protein>
<evidence type="ECO:0000313" key="3">
    <source>
        <dbReference type="EMBL" id="PIR43291.1"/>
    </source>
</evidence>
<dbReference type="AlphaFoldDB" id="A0A2H0R9S8"/>
<comment type="caution">
    <text evidence="3">The sequence shown here is derived from an EMBL/GenBank/DDBJ whole genome shotgun (WGS) entry which is preliminary data.</text>
</comment>
<dbReference type="GO" id="GO:0008253">
    <property type="term" value="F:5'-nucleotidase activity"/>
    <property type="evidence" value="ECO:0007669"/>
    <property type="project" value="InterPro"/>
</dbReference>
<organism evidence="3 4">
    <name type="scientific">candidate division WWE3 bacterium CG10_big_fil_rev_8_21_14_0_10_32_10</name>
    <dbReference type="NCBI Taxonomy" id="1975090"/>
    <lineage>
        <taxon>Bacteria</taxon>
        <taxon>Katanobacteria</taxon>
    </lineage>
</organism>
<evidence type="ECO:0000256" key="2">
    <source>
        <dbReference type="PIRSR" id="PIRSR610708-1"/>
    </source>
</evidence>
<dbReference type="InterPro" id="IPR036412">
    <property type="entry name" value="HAD-like_sf"/>
</dbReference>
<dbReference type="PANTHER" id="PTHR16504">
    <property type="entry name" value="5'(3')-DEOXYRIBONUCLEOTIDASE"/>
    <property type="match status" value="1"/>
</dbReference>
<sequence length="200" mass="23185">MTKIRICVDMDDVLADLMPEWVKLYRLKTNDKRELNITEWEIHKSLPAMPKNEVYDLLNEEGLFLNCKPIEGAINGLTKVISDDRFKLIILTSAASKYAFSEKLKWMKNYFGSGILPHVFASSSSKSKNMLSDCYDVIIDDSGHVMKSLKDSDVVKILFDRPHNKELPEDLYDYRVYSWPEIIDKLEKIWTGKKIPQSMT</sequence>
<feature type="active site" description="Nucleophile" evidence="2">
    <location>
        <position position="9"/>
    </location>
</feature>
<evidence type="ECO:0000256" key="1">
    <source>
        <dbReference type="ARBA" id="ARBA00009589"/>
    </source>
</evidence>
<evidence type="ECO:0000313" key="4">
    <source>
        <dbReference type="Proteomes" id="UP000230214"/>
    </source>
</evidence>
<dbReference type="Pfam" id="PF06941">
    <property type="entry name" value="NT5C"/>
    <property type="match status" value="1"/>
</dbReference>
<dbReference type="EMBL" id="PCXU01000029">
    <property type="protein sequence ID" value="PIR43291.1"/>
    <property type="molecule type" value="Genomic_DNA"/>
</dbReference>
<proteinExistence type="inferred from homology"/>
<feature type="active site" description="Proton donor" evidence="2">
    <location>
        <position position="11"/>
    </location>
</feature>
<comment type="similarity">
    <text evidence="1">Belongs to the 5'(3')-deoxyribonucleotidase family.</text>
</comment>
<dbReference type="PANTHER" id="PTHR16504:SF4">
    <property type="entry name" value="5'(3')-DEOXYRIBONUCLEOTIDASE"/>
    <property type="match status" value="1"/>
</dbReference>
<dbReference type="SUPFAM" id="SSF56784">
    <property type="entry name" value="HAD-like"/>
    <property type="match status" value="1"/>
</dbReference>
<accession>A0A2H0R9S8</accession>